<organism evidence="1 2">
    <name type="scientific">Kutzneria buriramensis</name>
    <dbReference type="NCBI Taxonomy" id="1045776"/>
    <lineage>
        <taxon>Bacteria</taxon>
        <taxon>Bacillati</taxon>
        <taxon>Actinomycetota</taxon>
        <taxon>Actinomycetes</taxon>
        <taxon>Pseudonocardiales</taxon>
        <taxon>Pseudonocardiaceae</taxon>
        <taxon>Kutzneria</taxon>
    </lineage>
</organism>
<accession>A0A3E0HVC8</accession>
<keyword evidence="2" id="KW-1185">Reference proteome</keyword>
<dbReference type="Proteomes" id="UP000256269">
    <property type="component" value="Unassembled WGS sequence"/>
</dbReference>
<protein>
    <submittedName>
        <fullName evidence="1">Tetratricopeptide repeat protein</fullName>
    </submittedName>
</protein>
<reference evidence="1 2" key="1">
    <citation type="submission" date="2018-08" db="EMBL/GenBank/DDBJ databases">
        <title>Genomic Encyclopedia of Archaeal and Bacterial Type Strains, Phase II (KMG-II): from individual species to whole genera.</title>
        <authorList>
            <person name="Goeker M."/>
        </authorList>
    </citation>
    <scope>NUCLEOTIDE SEQUENCE [LARGE SCALE GENOMIC DNA]</scope>
    <source>
        <strain evidence="1 2">DSM 45791</strain>
    </source>
</reference>
<dbReference type="Gene3D" id="1.25.40.10">
    <property type="entry name" value="Tetratricopeptide repeat domain"/>
    <property type="match status" value="1"/>
</dbReference>
<comment type="caution">
    <text evidence="1">The sequence shown here is derived from an EMBL/GenBank/DDBJ whole genome shotgun (WGS) entry which is preliminary data.</text>
</comment>
<gene>
    <name evidence="1" type="ORF">BCF44_104191</name>
</gene>
<evidence type="ECO:0000313" key="1">
    <source>
        <dbReference type="EMBL" id="REH49925.1"/>
    </source>
</evidence>
<dbReference type="SUPFAM" id="SSF48452">
    <property type="entry name" value="TPR-like"/>
    <property type="match status" value="1"/>
</dbReference>
<dbReference type="InterPro" id="IPR011990">
    <property type="entry name" value="TPR-like_helical_dom_sf"/>
</dbReference>
<name>A0A3E0HVC8_9PSEU</name>
<dbReference type="EMBL" id="QUNO01000004">
    <property type="protein sequence ID" value="REH49925.1"/>
    <property type="molecule type" value="Genomic_DNA"/>
</dbReference>
<dbReference type="AlphaFoldDB" id="A0A3E0HVC8"/>
<sequence>MGADTVVELERAVEKSRAQAGEDPSRLAELAAALTALGIAYNAGARYPDAVALTEEAVDTWRLVVGENGGHRSELADALATLGSYYRVIGLDEEADEAAEEARVTRLGRG</sequence>
<dbReference type="RefSeq" id="WP_116174474.1">
    <property type="nucleotide sequence ID" value="NZ_CP144375.1"/>
</dbReference>
<proteinExistence type="predicted"/>
<evidence type="ECO:0000313" key="2">
    <source>
        <dbReference type="Proteomes" id="UP000256269"/>
    </source>
</evidence>